<dbReference type="CDD" id="cd06576">
    <property type="entry name" value="PASTA_Pbp2x-like_1"/>
    <property type="match status" value="1"/>
</dbReference>
<dbReference type="RefSeq" id="WP_249314871.1">
    <property type="nucleotide sequence ID" value="NZ_JACRSR010000001.1"/>
</dbReference>
<dbReference type="InterPro" id="IPR036138">
    <property type="entry name" value="PBP_dimer_sf"/>
</dbReference>
<dbReference type="InterPro" id="IPR012338">
    <property type="entry name" value="Beta-lactam/transpept-like"/>
</dbReference>
<dbReference type="CDD" id="cd06575">
    <property type="entry name" value="PASTA_Pbp2x-like_2"/>
    <property type="match status" value="1"/>
</dbReference>
<dbReference type="EMBL" id="JACRSR010000001">
    <property type="protein sequence ID" value="MBC8530848.1"/>
    <property type="molecule type" value="Genomic_DNA"/>
</dbReference>
<proteinExistence type="inferred from homology"/>
<dbReference type="InterPro" id="IPR001460">
    <property type="entry name" value="PCN-bd_Tpept"/>
</dbReference>
<name>A0A926D3W0_9FIRM</name>
<dbReference type="Pfam" id="PF03793">
    <property type="entry name" value="PASTA"/>
    <property type="match status" value="2"/>
</dbReference>
<comment type="similarity">
    <text evidence="2">Belongs to the transpeptidase family.</text>
</comment>
<dbReference type="Proteomes" id="UP000623172">
    <property type="component" value="Unassembled WGS sequence"/>
</dbReference>
<organism evidence="6 7">
    <name type="scientific">Gehongia tenuis</name>
    <dbReference type="NCBI Taxonomy" id="2763655"/>
    <lineage>
        <taxon>Bacteria</taxon>
        <taxon>Bacillati</taxon>
        <taxon>Bacillota</taxon>
        <taxon>Clostridia</taxon>
        <taxon>Christensenellales</taxon>
        <taxon>Christensenellaceae</taxon>
        <taxon>Gehongia</taxon>
    </lineage>
</organism>
<comment type="subcellular location">
    <subcellularLocation>
        <location evidence="1">Membrane</location>
    </subcellularLocation>
</comment>
<dbReference type="SUPFAM" id="SSF54184">
    <property type="entry name" value="Penicillin-binding protein 2x (pbp-2x), c-terminal domain"/>
    <property type="match status" value="2"/>
</dbReference>
<keyword evidence="3 4" id="KW-0472">Membrane</keyword>
<evidence type="ECO:0000313" key="6">
    <source>
        <dbReference type="EMBL" id="MBC8530848.1"/>
    </source>
</evidence>
<dbReference type="GO" id="GO:0008658">
    <property type="term" value="F:penicillin binding"/>
    <property type="evidence" value="ECO:0007669"/>
    <property type="project" value="InterPro"/>
</dbReference>
<dbReference type="PANTHER" id="PTHR30627">
    <property type="entry name" value="PEPTIDOGLYCAN D,D-TRANSPEPTIDASE"/>
    <property type="match status" value="1"/>
</dbReference>
<keyword evidence="7" id="KW-1185">Reference proteome</keyword>
<dbReference type="Pfam" id="PF00905">
    <property type="entry name" value="Transpeptidase"/>
    <property type="match status" value="1"/>
</dbReference>
<dbReference type="Gene3D" id="3.30.10.20">
    <property type="match status" value="1"/>
</dbReference>
<gene>
    <name evidence="6" type="ORF">H8696_03205</name>
</gene>
<feature type="transmembrane region" description="Helical" evidence="4">
    <location>
        <begin position="12"/>
        <end position="32"/>
    </location>
</feature>
<sequence>MRTPGVSTKKRMVASLIAILVILGGIIIRLGYIQLVQGGDLQAKALDQWTSDLPVTAKRGSILDRNGQSLAQSASTDTVLLRPNQIKDGDAEETARVLADLLEMDYDSVLEKVKDKSKGEIWLKRQVEREVVQEIKSHNLKGVAFSVDSKRYYPMNNLLCQVLGFVSVDGNGLSGIESKLNKYLAGTDGRIVSEVGADRQELPGGTEQYVEPIDGYDVVLSIDYVIQSFAEKHLDEALQATGGKKAMAIVMDPSTGEVLAMANKPDYDLNDPPRNDSELLQSLSRNSCVSDVYEPGSTFKIVTTAAGLETGVITKDSTFYCPGYQIVDGQKIKCWRHYNPHGSETLTQGVMNSCNPVFMEIAGRLGKEKFYQYIDAFGFGKKTGIQFDGEEPGILMGIQYVKNVDLARIGFGQTIAVTPIQLTTAVSAAVNGGTLYEPTLVREVRDQDGNTVESFVKSSKGQVISAANSQLLREMLEMTVKEGTGRNAYLPGYRVGGKTGTAQKYEDGKIVSDKTIASFVGFAPADDPKIVVLVVVDEPTIGDDHGSQAAAPYAKGIIQDTLQYMKVQPQYEDGENELATVEVPDCIDLDITSAAERLRAKGLSYTQDGVGGTVVDMLPKPGAVMEEGSIVLLYMSEKDDDTKLDEPVHSGDEVEVPNLFGKSIADCEKELAGRGLMLDASGEGVAVSQEPNAGESVSVGSKIKVNFGTGQ</sequence>
<dbReference type="AlphaFoldDB" id="A0A926D3W0"/>
<keyword evidence="4" id="KW-0812">Transmembrane</keyword>
<evidence type="ECO:0000256" key="4">
    <source>
        <dbReference type="SAM" id="Phobius"/>
    </source>
</evidence>
<feature type="domain" description="PASTA" evidence="5">
    <location>
        <begin position="577"/>
        <end position="637"/>
    </location>
</feature>
<dbReference type="InterPro" id="IPR005543">
    <property type="entry name" value="PASTA_dom"/>
</dbReference>
<protein>
    <submittedName>
        <fullName evidence="6">PASTA domain-containing protein</fullName>
    </submittedName>
</protein>
<keyword evidence="4" id="KW-1133">Transmembrane helix</keyword>
<dbReference type="InterPro" id="IPR005311">
    <property type="entry name" value="PBP_dimer"/>
</dbReference>
<reference evidence="6" key="1">
    <citation type="submission" date="2020-08" db="EMBL/GenBank/DDBJ databases">
        <title>Genome public.</title>
        <authorList>
            <person name="Liu C."/>
            <person name="Sun Q."/>
        </authorList>
    </citation>
    <scope>NUCLEOTIDE SEQUENCE</scope>
    <source>
        <strain evidence="6">NSJ-53</strain>
    </source>
</reference>
<evidence type="ECO:0000256" key="2">
    <source>
        <dbReference type="ARBA" id="ARBA00007171"/>
    </source>
</evidence>
<evidence type="ECO:0000259" key="5">
    <source>
        <dbReference type="PROSITE" id="PS51178"/>
    </source>
</evidence>
<dbReference type="GO" id="GO:0005886">
    <property type="term" value="C:plasma membrane"/>
    <property type="evidence" value="ECO:0007669"/>
    <property type="project" value="TreeGrafter"/>
</dbReference>
<dbReference type="SUPFAM" id="SSF56601">
    <property type="entry name" value="beta-lactamase/transpeptidase-like"/>
    <property type="match status" value="1"/>
</dbReference>
<dbReference type="SMART" id="SM00740">
    <property type="entry name" value="PASTA"/>
    <property type="match status" value="2"/>
</dbReference>
<comment type="caution">
    <text evidence="6">The sequence shown here is derived from an EMBL/GenBank/DDBJ whole genome shotgun (WGS) entry which is preliminary data.</text>
</comment>
<dbReference type="Gene3D" id="3.40.710.10">
    <property type="entry name" value="DD-peptidase/beta-lactamase superfamily"/>
    <property type="match status" value="1"/>
</dbReference>
<dbReference type="SUPFAM" id="SSF56519">
    <property type="entry name" value="Penicillin binding protein dimerisation domain"/>
    <property type="match status" value="1"/>
</dbReference>
<dbReference type="GO" id="GO:0071555">
    <property type="term" value="P:cell wall organization"/>
    <property type="evidence" value="ECO:0007669"/>
    <property type="project" value="TreeGrafter"/>
</dbReference>
<dbReference type="PANTHER" id="PTHR30627:SF1">
    <property type="entry name" value="PEPTIDOGLYCAN D,D-TRANSPEPTIDASE FTSI"/>
    <property type="match status" value="1"/>
</dbReference>
<accession>A0A926D3W0</accession>
<evidence type="ECO:0000256" key="1">
    <source>
        <dbReference type="ARBA" id="ARBA00004370"/>
    </source>
</evidence>
<dbReference type="Pfam" id="PF03717">
    <property type="entry name" value="PBP_dimer"/>
    <property type="match status" value="1"/>
</dbReference>
<dbReference type="PROSITE" id="PS51178">
    <property type="entry name" value="PASTA"/>
    <property type="match status" value="2"/>
</dbReference>
<dbReference type="Gene3D" id="3.90.1310.10">
    <property type="entry name" value="Penicillin-binding protein 2a (Domain 2)"/>
    <property type="match status" value="1"/>
</dbReference>
<evidence type="ECO:0000313" key="7">
    <source>
        <dbReference type="Proteomes" id="UP000623172"/>
    </source>
</evidence>
<feature type="domain" description="PASTA" evidence="5">
    <location>
        <begin position="651"/>
        <end position="709"/>
    </location>
</feature>
<evidence type="ECO:0000256" key="3">
    <source>
        <dbReference type="ARBA" id="ARBA00023136"/>
    </source>
</evidence>
<dbReference type="InterPro" id="IPR050515">
    <property type="entry name" value="Beta-lactam/transpept"/>
</dbReference>